<sequence>MSGEQHQHVVGTEGRPPPATVTTSTCTTSTPIDSSTGSPKPSPPSSPKRSPRAPKEDLFYWVKQTSFLQRDVSYICQNINGPCPLLAICNVLLLRGHVSIDEHLHVMGPSNFIFARDVVSIVENRLAERVMLDEVVALVQTLQVGLDVNVQFHDIGAFEYTNACAIFDLLDMRLVHGWVVDPQDTAAYSLLSKAQSIPILMKERSLSMDDAALKVDQITTEGPVIDAFLADSASQLTYVGLIQLHEDLKERELAVFFRNNHFSTIFK</sequence>
<dbReference type="GO" id="GO:0005829">
    <property type="term" value="C:cytosol"/>
    <property type="evidence" value="ECO:0007669"/>
    <property type="project" value="TreeGrafter"/>
</dbReference>
<feature type="domain" description="MINDY deubiquitinase" evidence="2">
    <location>
        <begin position="59"/>
        <end position="267"/>
    </location>
</feature>
<dbReference type="GO" id="GO:0016807">
    <property type="term" value="F:cysteine-type carboxypeptidase activity"/>
    <property type="evidence" value="ECO:0007669"/>
    <property type="project" value="TreeGrafter"/>
</dbReference>
<evidence type="ECO:0000313" key="4">
    <source>
        <dbReference type="Proteomes" id="UP000285712"/>
    </source>
</evidence>
<accession>A0A3R6ZW56</accession>
<dbReference type="AlphaFoldDB" id="A0A3R6ZW56"/>
<evidence type="ECO:0000313" key="3">
    <source>
        <dbReference type="EMBL" id="RHY84759.1"/>
    </source>
</evidence>
<dbReference type="GO" id="GO:0004843">
    <property type="term" value="F:cysteine-type deubiquitinase activity"/>
    <property type="evidence" value="ECO:0007669"/>
    <property type="project" value="InterPro"/>
</dbReference>
<feature type="non-terminal residue" evidence="3">
    <location>
        <position position="267"/>
    </location>
</feature>
<reference evidence="3 4" key="1">
    <citation type="submission" date="2018-08" db="EMBL/GenBank/DDBJ databases">
        <title>Aphanomyces genome sequencing and annotation.</title>
        <authorList>
            <person name="Minardi D."/>
            <person name="Oidtmann B."/>
            <person name="Van Der Giezen M."/>
            <person name="Studholme D.J."/>
        </authorList>
    </citation>
    <scope>NUCLEOTIDE SEQUENCE [LARGE SCALE GENOMIC DNA]</scope>
    <source>
        <strain evidence="3 4">Sv</strain>
    </source>
</reference>
<feature type="region of interest" description="Disordered" evidence="1">
    <location>
        <begin position="1"/>
        <end position="53"/>
    </location>
</feature>
<dbReference type="Proteomes" id="UP000285712">
    <property type="component" value="Unassembled WGS sequence"/>
</dbReference>
<protein>
    <recommendedName>
        <fullName evidence="2">MINDY deubiquitinase domain-containing protein</fullName>
    </recommendedName>
</protein>
<feature type="compositionally biased region" description="Low complexity" evidence="1">
    <location>
        <begin position="20"/>
        <end position="39"/>
    </location>
</feature>
<dbReference type="PANTHER" id="PTHR18063">
    <property type="entry name" value="NF-E2 INDUCIBLE PROTEIN"/>
    <property type="match status" value="1"/>
</dbReference>
<organism evidence="3 4">
    <name type="scientific">Aphanomyces astaci</name>
    <name type="common">Crayfish plague agent</name>
    <dbReference type="NCBI Taxonomy" id="112090"/>
    <lineage>
        <taxon>Eukaryota</taxon>
        <taxon>Sar</taxon>
        <taxon>Stramenopiles</taxon>
        <taxon>Oomycota</taxon>
        <taxon>Saprolegniomycetes</taxon>
        <taxon>Saprolegniales</taxon>
        <taxon>Verrucalvaceae</taxon>
        <taxon>Aphanomyces</taxon>
    </lineage>
</organism>
<dbReference type="EMBL" id="QUTG01005945">
    <property type="protein sequence ID" value="RHY84759.1"/>
    <property type="molecule type" value="Genomic_DNA"/>
</dbReference>
<comment type="caution">
    <text evidence="3">The sequence shown here is derived from an EMBL/GenBank/DDBJ whole genome shotgun (WGS) entry which is preliminary data.</text>
</comment>
<name>A0A3R6ZW56_APHAT</name>
<dbReference type="GO" id="GO:0071108">
    <property type="term" value="P:protein K48-linked deubiquitination"/>
    <property type="evidence" value="ECO:0007669"/>
    <property type="project" value="TreeGrafter"/>
</dbReference>
<dbReference type="GO" id="GO:1990380">
    <property type="term" value="F:K48-linked deubiquitinase activity"/>
    <property type="evidence" value="ECO:0007669"/>
    <property type="project" value="InterPro"/>
</dbReference>
<evidence type="ECO:0000256" key="1">
    <source>
        <dbReference type="SAM" id="MobiDB-lite"/>
    </source>
</evidence>
<dbReference type="PANTHER" id="PTHR18063:SF6">
    <property type="entry name" value="UBIQUITIN CARBOXYL-TERMINAL HYDROLASE"/>
    <property type="match status" value="1"/>
</dbReference>
<dbReference type="VEuPathDB" id="FungiDB:H257_11789"/>
<dbReference type="Pfam" id="PF04424">
    <property type="entry name" value="MINDY_DUB"/>
    <property type="match status" value="1"/>
</dbReference>
<evidence type="ECO:0000259" key="2">
    <source>
        <dbReference type="Pfam" id="PF04424"/>
    </source>
</evidence>
<dbReference type="InterPro" id="IPR033979">
    <property type="entry name" value="MINDY_domain"/>
</dbReference>
<dbReference type="GO" id="GO:0071944">
    <property type="term" value="C:cell periphery"/>
    <property type="evidence" value="ECO:0007669"/>
    <property type="project" value="TreeGrafter"/>
</dbReference>
<proteinExistence type="predicted"/>
<gene>
    <name evidence="3" type="ORF">DYB35_011393</name>
</gene>
<dbReference type="InterPro" id="IPR007518">
    <property type="entry name" value="MINDY"/>
</dbReference>